<dbReference type="AlphaFoldDB" id="A0A2I0HNK6"/>
<keyword evidence="2" id="KW-1185">Reference proteome</keyword>
<protein>
    <submittedName>
        <fullName evidence="1">Uncharacterized protein</fullName>
    </submittedName>
</protein>
<evidence type="ECO:0000313" key="2">
    <source>
        <dbReference type="Proteomes" id="UP000233551"/>
    </source>
</evidence>
<organism evidence="1 2">
    <name type="scientific">Punica granatum</name>
    <name type="common">Pomegranate</name>
    <dbReference type="NCBI Taxonomy" id="22663"/>
    <lineage>
        <taxon>Eukaryota</taxon>
        <taxon>Viridiplantae</taxon>
        <taxon>Streptophyta</taxon>
        <taxon>Embryophyta</taxon>
        <taxon>Tracheophyta</taxon>
        <taxon>Spermatophyta</taxon>
        <taxon>Magnoliopsida</taxon>
        <taxon>eudicotyledons</taxon>
        <taxon>Gunneridae</taxon>
        <taxon>Pentapetalae</taxon>
        <taxon>rosids</taxon>
        <taxon>malvids</taxon>
        <taxon>Myrtales</taxon>
        <taxon>Lythraceae</taxon>
        <taxon>Punica</taxon>
    </lineage>
</organism>
<gene>
    <name evidence="1" type="ORF">CRG98_046292</name>
</gene>
<reference evidence="1 2" key="1">
    <citation type="submission" date="2017-11" db="EMBL/GenBank/DDBJ databases">
        <title>De-novo sequencing of pomegranate (Punica granatum L.) genome.</title>
        <authorList>
            <person name="Akparov Z."/>
            <person name="Amiraslanov A."/>
            <person name="Hajiyeva S."/>
            <person name="Abbasov M."/>
            <person name="Kaur K."/>
            <person name="Hamwieh A."/>
            <person name="Solovyev V."/>
            <person name="Salamov A."/>
            <person name="Braich B."/>
            <person name="Kosarev P."/>
            <person name="Mahmoud A."/>
            <person name="Hajiyev E."/>
            <person name="Babayeva S."/>
            <person name="Izzatullayeva V."/>
            <person name="Mammadov A."/>
            <person name="Mammadov A."/>
            <person name="Sharifova S."/>
            <person name="Ojaghi J."/>
            <person name="Eynullazada K."/>
            <person name="Bayramov B."/>
            <person name="Abdulazimova A."/>
            <person name="Shahmuradov I."/>
        </authorList>
    </citation>
    <scope>NUCLEOTIDE SEQUENCE [LARGE SCALE GENOMIC DNA]</scope>
    <source>
        <strain evidence="2">cv. AG2017</strain>
        <tissue evidence="1">Leaf</tissue>
    </source>
</reference>
<sequence length="132" mass="14333">MAGLAGEGLTIGATELSYGIHKAVVKIGRPSQPRLRVSRHHHSILVAMASSAATAIPKSGFGVELSGKEGRKTRCCGREDEDRIWSQKQKGLRKKRNLVVCGRSQSSVSLLFCFLVKSSTKDVSRSISEIPR</sequence>
<accession>A0A2I0HNK6</accession>
<dbReference type="Proteomes" id="UP000233551">
    <property type="component" value="Unassembled WGS sequence"/>
</dbReference>
<dbReference type="EMBL" id="PGOL01006747">
    <property type="protein sequence ID" value="PKI33317.1"/>
    <property type="molecule type" value="Genomic_DNA"/>
</dbReference>
<comment type="caution">
    <text evidence="1">The sequence shown here is derived from an EMBL/GenBank/DDBJ whole genome shotgun (WGS) entry which is preliminary data.</text>
</comment>
<evidence type="ECO:0000313" key="1">
    <source>
        <dbReference type="EMBL" id="PKI33317.1"/>
    </source>
</evidence>
<name>A0A2I0HNK6_PUNGR</name>
<proteinExistence type="predicted"/>